<evidence type="ECO:0000313" key="11">
    <source>
        <dbReference type="Proteomes" id="UP001224428"/>
    </source>
</evidence>
<dbReference type="FunFam" id="3.40.50.300:FF:000224">
    <property type="entry name" value="Energy-coupling factor transporter ATP-binding protein EcfA"/>
    <property type="match status" value="1"/>
</dbReference>
<keyword evidence="6" id="KW-0067">ATP-binding</keyword>
<dbReference type="AlphaFoldDB" id="A0AAJ1PS57"/>
<reference evidence="10" key="1">
    <citation type="submission" date="2023-05" db="EMBL/GenBank/DDBJ databases">
        <title>Mycoplasma phocimorsus sp. nov., isolated from Scandinavian patients with seal finger or septic arthritis after contact with seals.</title>
        <authorList>
            <person name="Skafte-Holm A."/>
            <person name="Pedersen T.R."/>
            <person name="Froelund M."/>
            <person name="Stegger M."/>
            <person name="Qvortrup K."/>
            <person name="Michaels D.L."/>
            <person name="Brown D.R."/>
            <person name="Jensen J.S."/>
        </authorList>
    </citation>
    <scope>NUCLEOTIDE SEQUENCE</scope>
    <source>
        <strain evidence="10">M5725</strain>
    </source>
</reference>
<dbReference type="GO" id="GO:0043190">
    <property type="term" value="C:ATP-binding cassette (ABC) transporter complex"/>
    <property type="evidence" value="ECO:0007669"/>
    <property type="project" value="TreeGrafter"/>
</dbReference>
<dbReference type="PANTHER" id="PTHR43553">
    <property type="entry name" value="HEAVY METAL TRANSPORTER"/>
    <property type="match status" value="1"/>
</dbReference>
<dbReference type="NCBIfam" id="NF010167">
    <property type="entry name" value="PRK13648.1"/>
    <property type="match status" value="1"/>
</dbReference>
<dbReference type="InterPro" id="IPR030947">
    <property type="entry name" value="EcfA_1"/>
</dbReference>
<dbReference type="InterPro" id="IPR015856">
    <property type="entry name" value="ABC_transpr_CbiO/EcfA_su"/>
</dbReference>
<evidence type="ECO:0000256" key="7">
    <source>
        <dbReference type="ARBA" id="ARBA00022967"/>
    </source>
</evidence>
<dbReference type="NCBIfam" id="TIGR04520">
    <property type="entry name" value="ECF_ATPase_1"/>
    <property type="match status" value="1"/>
</dbReference>
<dbReference type="EMBL" id="JASDDP010000006">
    <property type="protein sequence ID" value="MDJ1645534.1"/>
    <property type="molecule type" value="Genomic_DNA"/>
</dbReference>
<dbReference type="Gene3D" id="3.40.50.300">
    <property type="entry name" value="P-loop containing nucleotide triphosphate hydrolases"/>
    <property type="match status" value="1"/>
</dbReference>
<dbReference type="RefSeq" id="WP_283827088.1">
    <property type="nucleotide sequence ID" value="NZ_JASDDP010000006.1"/>
</dbReference>
<keyword evidence="8" id="KW-0472">Membrane</keyword>
<dbReference type="CDD" id="cd03225">
    <property type="entry name" value="ABC_cobalt_CbiO_domain1"/>
    <property type="match status" value="1"/>
</dbReference>
<evidence type="ECO:0000259" key="9">
    <source>
        <dbReference type="PROSITE" id="PS50893"/>
    </source>
</evidence>
<dbReference type="Pfam" id="PF00005">
    <property type="entry name" value="ABC_tran"/>
    <property type="match status" value="1"/>
</dbReference>
<evidence type="ECO:0000256" key="5">
    <source>
        <dbReference type="ARBA" id="ARBA00022741"/>
    </source>
</evidence>
<name>A0AAJ1PS57_9MOLU</name>
<evidence type="ECO:0000256" key="8">
    <source>
        <dbReference type="ARBA" id="ARBA00023136"/>
    </source>
</evidence>
<dbReference type="GO" id="GO:0005524">
    <property type="term" value="F:ATP binding"/>
    <property type="evidence" value="ECO:0007669"/>
    <property type="project" value="UniProtKB-KW"/>
</dbReference>
<keyword evidence="3" id="KW-0813">Transport</keyword>
<dbReference type="GO" id="GO:0016887">
    <property type="term" value="F:ATP hydrolysis activity"/>
    <property type="evidence" value="ECO:0007669"/>
    <property type="project" value="InterPro"/>
</dbReference>
<dbReference type="InterPro" id="IPR003593">
    <property type="entry name" value="AAA+_ATPase"/>
</dbReference>
<keyword evidence="4" id="KW-1003">Cell membrane</keyword>
<accession>A0AAJ1PS57</accession>
<comment type="similarity">
    <text evidence="2">Belongs to the ABC transporter superfamily.</text>
</comment>
<dbReference type="PROSITE" id="PS50893">
    <property type="entry name" value="ABC_TRANSPORTER_2"/>
    <property type="match status" value="1"/>
</dbReference>
<evidence type="ECO:0000313" key="10">
    <source>
        <dbReference type="EMBL" id="MDJ1645534.1"/>
    </source>
</evidence>
<comment type="subcellular location">
    <subcellularLocation>
        <location evidence="1">Cell membrane</location>
    </subcellularLocation>
</comment>
<dbReference type="SMART" id="SM00382">
    <property type="entry name" value="AAA"/>
    <property type="match status" value="1"/>
</dbReference>
<comment type="caution">
    <text evidence="10">The sequence shown here is derived from an EMBL/GenBank/DDBJ whole genome shotgun (WGS) entry which is preliminary data.</text>
</comment>
<dbReference type="InterPro" id="IPR017871">
    <property type="entry name" value="ABC_transporter-like_CS"/>
</dbReference>
<dbReference type="PROSITE" id="PS00211">
    <property type="entry name" value="ABC_TRANSPORTER_1"/>
    <property type="match status" value="1"/>
</dbReference>
<proteinExistence type="inferred from homology"/>
<dbReference type="InterPro" id="IPR003439">
    <property type="entry name" value="ABC_transporter-like_ATP-bd"/>
</dbReference>
<dbReference type="SUPFAM" id="SSF52540">
    <property type="entry name" value="P-loop containing nucleoside triphosphate hydrolases"/>
    <property type="match status" value="1"/>
</dbReference>
<keyword evidence="7" id="KW-1278">Translocase</keyword>
<feature type="domain" description="ABC transporter" evidence="9">
    <location>
        <begin position="2"/>
        <end position="236"/>
    </location>
</feature>
<sequence length="265" mass="29966">MIYVNNLRFKYNKKEPYVLDDVTLHIPKGKYIAIMGHNGSGKSTLSKLLVALYKPESGIISIDGIKISKATLKDIRKKIGIVFQNPDNQFIGASVEDDISFGLENKRMNREEMKNIIYDLAQKVGMKDYLEVEPHNLSGGQKQRVAIASVLALSPEVIIFDEITSMLDPKGKKEVLDLIKEIQVRENKTLISITHDMEEAINADYCIVLSEGKLLAQGKPEDILNNKEIVRIAKIDSPFIYRISERLNGISPTYKEEELLEEICK</sequence>
<dbReference type="GO" id="GO:0042626">
    <property type="term" value="F:ATPase-coupled transmembrane transporter activity"/>
    <property type="evidence" value="ECO:0007669"/>
    <property type="project" value="TreeGrafter"/>
</dbReference>
<gene>
    <name evidence="10" type="ORF">QLQ80_00310</name>
</gene>
<evidence type="ECO:0000256" key="3">
    <source>
        <dbReference type="ARBA" id="ARBA00022448"/>
    </source>
</evidence>
<dbReference type="InterPro" id="IPR027417">
    <property type="entry name" value="P-loop_NTPase"/>
</dbReference>
<evidence type="ECO:0000256" key="2">
    <source>
        <dbReference type="ARBA" id="ARBA00005417"/>
    </source>
</evidence>
<dbReference type="InterPro" id="IPR050095">
    <property type="entry name" value="ECF_ABC_transporter_ATP-bd"/>
</dbReference>
<evidence type="ECO:0000256" key="4">
    <source>
        <dbReference type="ARBA" id="ARBA00022475"/>
    </source>
</evidence>
<keyword evidence="11" id="KW-1185">Reference proteome</keyword>
<protein>
    <submittedName>
        <fullName evidence="10">Energy-coupling factor transporter ATPase</fullName>
    </submittedName>
</protein>
<organism evidence="10 11">
    <name type="scientific">Mycoplasma phocimorsus</name>
    <dbReference type="NCBI Taxonomy" id="3045839"/>
    <lineage>
        <taxon>Bacteria</taxon>
        <taxon>Bacillati</taxon>
        <taxon>Mycoplasmatota</taxon>
        <taxon>Mollicutes</taxon>
        <taxon>Mycoplasmataceae</taxon>
        <taxon>Mycoplasma</taxon>
    </lineage>
</organism>
<dbReference type="PANTHER" id="PTHR43553:SF24">
    <property type="entry name" value="ENERGY-COUPLING FACTOR TRANSPORTER ATP-BINDING PROTEIN ECFA1"/>
    <property type="match status" value="1"/>
</dbReference>
<keyword evidence="5" id="KW-0547">Nucleotide-binding</keyword>
<evidence type="ECO:0000256" key="6">
    <source>
        <dbReference type="ARBA" id="ARBA00022840"/>
    </source>
</evidence>
<dbReference type="Proteomes" id="UP001224428">
    <property type="component" value="Unassembled WGS sequence"/>
</dbReference>
<evidence type="ECO:0000256" key="1">
    <source>
        <dbReference type="ARBA" id="ARBA00004236"/>
    </source>
</evidence>